<dbReference type="GO" id="GO:0003735">
    <property type="term" value="F:structural constituent of ribosome"/>
    <property type="evidence" value="ECO:0007669"/>
    <property type="project" value="InterPro"/>
</dbReference>
<dbReference type="GO" id="GO:0005762">
    <property type="term" value="C:mitochondrial large ribosomal subunit"/>
    <property type="evidence" value="ECO:0007669"/>
    <property type="project" value="TreeGrafter"/>
</dbReference>
<proteinExistence type="inferred from homology"/>
<dbReference type="Gene3D" id="3.30.70.330">
    <property type="match status" value="1"/>
</dbReference>
<dbReference type="PANTHER" id="PTHR12059:SF5">
    <property type="entry name" value="LARGE RIBOSOMAL SUBUNIT PROTEIN UL23M"/>
    <property type="match status" value="1"/>
</dbReference>
<dbReference type="GO" id="GO:0032543">
    <property type="term" value="P:mitochondrial translation"/>
    <property type="evidence" value="ECO:0007669"/>
    <property type="project" value="TreeGrafter"/>
</dbReference>
<dbReference type="InterPro" id="IPR012678">
    <property type="entry name" value="Ribosomal_uL23/eL15/eS24_sf"/>
</dbReference>
<keyword evidence="2 5" id="KW-0689">Ribosomal protein</keyword>
<evidence type="ECO:0000313" key="6">
    <source>
        <dbReference type="Proteomes" id="UP001362899"/>
    </source>
</evidence>
<dbReference type="AlphaFoldDB" id="A0AAV5RKY3"/>
<evidence type="ECO:0000256" key="4">
    <source>
        <dbReference type="ARBA" id="ARBA00039977"/>
    </source>
</evidence>
<comment type="similarity">
    <text evidence="1">Belongs to the universal ribosomal protein uL23 family.</text>
</comment>
<dbReference type="SUPFAM" id="SSF54189">
    <property type="entry name" value="Ribosomal proteins S24e, L23 and L15e"/>
    <property type="match status" value="1"/>
</dbReference>
<reference evidence="5 6" key="1">
    <citation type="journal article" date="2023" name="Elife">
        <title>Identification of key yeast species and microbe-microbe interactions impacting larval growth of Drosophila in the wild.</title>
        <authorList>
            <person name="Mure A."/>
            <person name="Sugiura Y."/>
            <person name="Maeda R."/>
            <person name="Honda K."/>
            <person name="Sakurai N."/>
            <person name="Takahashi Y."/>
            <person name="Watada M."/>
            <person name="Katoh T."/>
            <person name="Gotoh A."/>
            <person name="Gotoh Y."/>
            <person name="Taniguchi I."/>
            <person name="Nakamura K."/>
            <person name="Hayashi T."/>
            <person name="Katayama T."/>
            <person name="Uemura T."/>
            <person name="Hattori Y."/>
        </authorList>
    </citation>
    <scope>NUCLEOTIDE SEQUENCE [LARGE SCALE GENOMIC DNA]</scope>
    <source>
        <strain evidence="5 6">SB-73</strain>
    </source>
</reference>
<comment type="caution">
    <text evidence="5">The sequence shown here is derived from an EMBL/GenBank/DDBJ whole genome shotgun (WGS) entry which is preliminary data.</text>
</comment>
<protein>
    <recommendedName>
        <fullName evidence="4">Large ribosomal subunit protein uL23m</fullName>
    </recommendedName>
</protein>
<dbReference type="Proteomes" id="UP001362899">
    <property type="component" value="Unassembled WGS sequence"/>
</dbReference>
<dbReference type="Pfam" id="PF00276">
    <property type="entry name" value="Ribosomal_L23"/>
    <property type="match status" value="1"/>
</dbReference>
<evidence type="ECO:0000313" key="5">
    <source>
        <dbReference type="EMBL" id="GMM51199.1"/>
    </source>
</evidence>
<keyword evidence="6" id="KW-1185">Reference proteome</keyword>
<evidence type="ECO:0000256" key="1">
    <source>
        <dbReference type="ARBA" id="ARBA00006700"/>
    </source>
</evidence>
<dbReference type="InterPro" id="IPR012677">
    <property type="entry name" value="Nucleotide-bd_a/b_plait_sf"/>
</dbReference>
<sequence length="248" mass="28872">MPRQSVRKILQGLVPPKAVSMTTKEVKQPPTKRIYDAENCDPQNYSKYSQKLLQTFKTAISSGEPHFKVGGKEVYFPWAPITLLKPSARMTPYQAQFQVPRTFNKLDLRDYLWHLYGLRAINITTQIKWSKWARSSGTRFRTPQKKKMIIDMEQPFVWPVEDKAALRSHNVDYLNASSEYPTEMRERFGSDLKKPAKAFEGIMGPYPEPPQQFISKKLKQQMTNSVKKAKALQEHQKKLELIKQYVSF</sequence>
<name>A0AAV5RKY3_STABA</name>
<accession>A0AAV5RKY3</accession>
<keyword evidence="3" id="KW-0687">Ribonucleoprotein</keyword>
<organism evidence="5 6">
    <name type="scientific">Starmerella bacillaris</name>
    <name type="common">Yeast</name>
    <name type="synonym">Candida zemplinina</name>
    <dbReference type="NCBI Taxonomy" id="1247836"/>
    <lineage>
        <taxon>Eukaryota</taxon>
        <taxon>Fungi</taxon>
        <taxon>Dikarya</taxon>
        <taxon>Ascomycota</taxon>
        <taxon>Saccharomycotina</taxon>
        <taxon>Dipodascomycetes</taxon>
        <taxon>Dipodascales</taxon>
        <taxon>Trichomonascaceae</taxon>
        <taxon>Starmerella</taxon>
    </lineage>
</organism>
<evidence type="ECO:0000256" key="2">
    <source>
        <dbReference type="ARBA" id="ARBA00022980"/>
    </source>
</evidence>
<dbReference type="EMBL" id="BTGC01000003">
    <property type="protein sequence ID" value="GMM51199.1"/>
    <property type="molecule type" value="Genomic_DNA"/>
</dbReference>
<gene>
    <name evidence="5" type="ORF">DASB73_021570</name>
</gene>
<evidence type="ECO:0000256" key="3">
    <source>
        <dbReference type="ARBA" id="ARBA00023274"/>
    </source>
</evidence>
<dbReference type="InterPro" id="IPR013025">
    <property type="entry name" value="Ribosomal_uL23-like"/>
</dbReference>
<dbReference type="PANTHER" id="PTHR12059">
    <property type="entry name" value="RIBOSOMAL PROTEIN L23-RELATED"/>
    <property type="match status" value="1"/>
</dbReference>